<protein>
    <recommendedName>
        <fullName evidence="4">Apple domain-containing protein</fullName>
    </recommendedName>
</protein>
<evidence type="ECO:0000256" key="2">
    <source>
        <dbReference type="SAM" id="Phobius"/>
    </source>
</evidence>
<evidence type="ECO:0000313" key="6">
    <source>
        <dbReference type="Proteomes" id="UP000800094"/>
    </source>
</evidence>
<keyword evidence="3" id="KW-0732">Signal</keyword>
<feature type="chain" id="PRO_5025396412" description="Apple domain-containing protein" evidence="3">
    <location>
        <begin position="23"/>
        <end position="463"/>
    </location>
</feature>
<feature type="domain" description="Apple" evidence="4">
    <location>
        <begin position="290"/>
        <end position="327"/>
    </location>
</feature>
<gene>
    <name evidence="5" type="ORF">BU26DRAFT_493928</name>
</gene>
<feature type="region of interest" description="Disordered" evidence="1">
    <location>
        <begin position="416"/>
        <end position="463"/>
    </location>
</feature>
<dbReference type="Pfam" id="PF14295">
    <property type="entry name" value="PAN_4"/>
    <property type="match status" value="3"/>
</dbReference>
<evidence type="ECO:0000313" key="5">
    <source>
        <dbReference type="EMBL" id="KAF2243039.1"/>
    </source>
</evidence>
<dbReference type="OrthoDB" id="3943216at2759"/>
<dbReference type="InterPro" id="IPR003609">
    <property type="entry name" value="Pan_app"/>
</dbReference>
<dbReference type="Proteomes" id="UP000800094">
    <property type="component" value="Unassembled WGS sequence"/>
</dbReference>
<keyword evidence="6" id="KW-1185">Reference proteome</keyword>
<organism evidence="5 6">
    <name type="scientific">Trematosphaeria pertusa</name>
    <dbReference type="NCBI Taxonomy" id="390896"/>
    <lineage>
        <taxon>Eukaryota</taxon>
        <taxon>Fungi</taxon>
        <taxon>Dikarya</taxon>
        <taxon>Ascomycota</taxon>
        <taxon>Pezizomycotina</taxon>
        <taxon>Dothideomycetes</taxon>
        <taxon>Pleosporomycetidae</taxon>
        <taxon>Pleosporales</taxon>
        <taxon>Massarineae</taxon>
        <taxon>Trematosphaeriaceae</taxon>
        <taxon>Trematosphaeria</taxon>
    </lineage>
</organism>
<evidence type="ECO:0000259" key="4">
    <source>
        <dbReference type="Pfam" id="PF14295"/>
    </source>
</evidence>
<evidence type="ECO:0000256" key="3">
    <source>
        <dbReference type="SAM" id="SignalP"/>
    </source>
</evidence>
<proteinExistence type="predicted"/>
<feature type="domain" description="Apple" evidence="4">
    <location>
        <begin position="192"/>
        <end position="225"/>
    </location>
</feature>
<name>A0A6A6HYR7_9PLEO</name>
<evidence type="ECO:0000256" key="1">
    <source>
        <dbReference type="SAM" id="MobiDB-lite"/>
    </source>
</evidence>
<feature type="transmembrane region" description="Helical" evidence="2">
    <location>
        <begin position="364"/>
        <end position="387"/>
    </location>
</feature>
<keyword evidence="2" id="KW-0812">Transmembrane</keyword>
<dbReference type="GeneID" id="54579498"/>
<feature type="domain" description="Apple" evidence="4">
    <location>
        <begin position="73"/>
        <end position="108"/>
    </location>
</feature>
<feature type="signal peptide" evidence="3">
    <location>
        <begin position="1"/>
        <end position="22"/>
    </location>
</feature>
<dbReference type="RefSeq" id="XP_033678043.1">
    <property type="nucleotide sequence ID" value="XM_033826168.1"/>
</dbReference>
<keyword evidence="2" id="KW-0472">Membrane</keyword>
<reference evidence="5" key="1">
    <citation type="journal article" date="2020" name="Stud. Mycol.">
        <title>101 Dothideomycetes genomes: a test case for predicting lifestyles and emergence of pathogens.</title>
        <authorList>
            <person name="Haridas S."/>
            <person name="Albert R."/>
            <person name="Binder M."/>
            <person name="Bloem J."/>
            <person name="Labutti K."/>
            <person name="Salamov A."/>
            <person name="Andreopoulos B."/>
            <person name="Baker S."/>
            <person name="Barry K."/>
            <person name="Bills G."/>
            <person name="Bluhm B."/>
            <person name="Cannon C."/>
            <person name="Castanera R."/>
            <person name="Culley D."/>
            <person name="Daum C."/>
            <person name="Ezra D."/>
            <person name="Gonzalez J."/>
            <person name="Henrissat B."/>
            <person name="Kuo A."/>
            <person name="Liang C."/>
            <person name="Lipzen A."/>
            <person name="Lutzoni F."/>
            <person name="Magnuson J."/>
            <person name="Mondo S."/>
            <person name="Nolan M."/>
            <person name="Ohm R."/>
            <person name="Pangilinan J."/>
            <person name="Park H.-J."/>
            <person name="Ramirez L."/>
            <person name="Alfaro M."/>
            <person name="Sun H."/>
            <person name="Tritt A."/>
            <person name="Yoshinaga Y."/>
            <person name="Zwiers L.-H."/>
            <person name="Turgeon B."/>
            <person name="Goodwin S."/>
            <person name="Spatafora J."/>
            <person name="Crous P."/>
            <person name="Grigoriev I."/>
        </authorList>
    </citation>
    <scope>NUCLEOTIDE SEQUENCE</scope>
    <source>
        <strain evidence="5">CBS 122368</strain>
    </source>
</reference>
<dbReference type="EMBL" id="ML987206">
    <property type="protein sequence ID" value="KAF2243039.1"/>
    <property type="molecule type" value="Genomic_DNA"/>
</dbReference>
<sequence>MGLLARLPVSLVALLCASAALATKPFVAELGSSRDLEVRATTKCPDSYTSKNGLNFTTYCEHNNPFNDAMDPFEVDSMQECMERCSRYWGDSEGCYGIVWREDKQCWLRNSTTSTASLVNDTGIHSALVEAGDMNALDESCPAADLSVNDLPGVEGIGYTVHCGKVIGDYDTCWNDYPECLPSPFTGFWHATSLVQCLRICIREHPLCRAVSYNPGLEIGFANCWPKTGFPQTLDDPPSSQGTMHSATITSIETIDTECPADSSYTASGSNKQFEIHCGQLNTGTNITAVHKQNVTACMDACANRKNCVGVLFDSSLQGGYQNCYLQNTTSVISDQSSATYAVLSGSGAPTSPNPDDNSSSSKAWIAGPVVGGLAGIAALVGAFFLVRRWRTKNAAGAGIAEKDANSYTPAPAYTPVAQGHEHRAPPSELGGDYAREMPAEGAKPTVKYAQGAGGAEPQELPS</sequence>
<dbReference type="AlphaFoldDB" id="A0A6A6HYR7"/>
<keyword evidence="2" id="KW-1133">Transmembrane helix</keyword>
<accession>A0A6A6HYR7</accession>
<dbReference type="Gene3D" id="3.50.4.10">
    <property type="entry name" value="Hepatocyte Growth Factor"/>
    <property type="match status" value="1"/>
</dbReference>